<organism evidence="3 4">
    <name type="scientific">Rhodobacter lacus</name>
    <dbReference type="NCBI Taxonomy" id="1641972"/>
    <lineage>
        <taxon>Bacteria</taxon>
        <taxon>Pseudomonadati</taxon>
        <taxon>Pseudomonadota</taxon>
        <taxon>Alphaproteobacteria</taxon>
        <taxon>Rhodobacterales</taxon>
        <taxon>Rhodobacter group</taxon>
        <taxon>Rhodobacter</taxon>
    </lineage>
</organism>
<dbReference type="SMART" id="SM00899">
    <property type="entry name" value="FeoA"/>
    <property type="match status" value="1"/>
</dbReference>
<dbReference type="InterPro" id="IPR008988">
    <property type="entry name" value="Transcriptional_repressor_C"/>
</dbReference>
<proteinExistence type="predicted"/>
<accession>A0ABW5A769</accession>
<dbReference type="EMBL" id="JBHUIX010000005">
    <property type="protein sequence ID" value="MFD2173794.1"/>
    <property type="molecule type" value="Genomic_DNA"/>
</dbReference>
<protein>
    <submittedName>
        <fullName evidence="3">Ferrous iron transport protein A</fullName>
    </submittedName>
</protein>
<dbReference type="Proteomes" id="UP001597413">
    <property type="component" value="Unassembled WGS sequence"/>
</dbReference>
<sequence>MPLALAPLGVLLEVRQLVGGQAFAQRMLAMGLGPGRQIRLMQREGNHVVLAIGATRFGIGRGVAQKILVAEAGEGRA</sequence>
<gene>
    <name evidence="3" type="ORF">ACFSM0_06815</name>
</gene>
<evidence type="ECO:0000256" key="1">
    <source>
        <dbReference type="ARBA" id="ARBA00023004"/>
    </source>
</evidence>
<feature type="domain" description="Ferrous iron transporter FeoA-like" evidence="2">
    <location>
        <begin position="1"/>
        <end position="71"/>
    </location>
</feature>
<name>A0ABW5A769_9RHOB</name>
<dbReference type="InterPro" id="IPR053184">
    <property type="entry name" value="FeoA-like"/>
</dbReference>
<keyword evidence="1" id="KW-0408">Iron</keyword>
<dbReference type="PANTHER" id="PTHR43151:SF1">
    <property type="entry name" value="SSR2333 PROTEIN"/>
    <property type="match status" value="1"/>
</dbReference>
<keyword evidence="4" id="KW-1185">Reference proteome</keyword>
<evidence type="ECO:0000313" key="4">
    <source>
        <dbReference type="Proteomes" id="UP001597413"/>
    </source>
</evidence>
<dbReference type="Gene3D" id="2.30.30.90">
    <property type="match status" value="1"/>
</dbReference>
<evidence type="ECO:0000259" key="2">
    <source>
        <dbReference type="SMART" id="SM00899"/>
    </source>
</evidence>
<dbReference type="SUPFAM" id="SSF50037">
    <property type="entry name" value="C-terminal domain of transcriptional repressors"/>
    <property type="match status" value="1"/>
</dbReference>
<reference evidence="4" key="1">
    <citation type="journal article" date="2019" name="Int. J. Syst. Evol. Microbiol.">
        <title>The Global Catalogue of Microorganisms (GCM) 10K type strain sequencing project: providing services to taxonomists for standard genome sequencing and annotation.</title>
        <authorList>
            <consortium name="The Broad Institute Genomics Platform"/>
            <consortium name="The Broad Institute Genome Sequencing Center for Infectious Disease"/>
            <person name="Wu L."/>
            <person name="Ma J."/>
        </authorList>
    </citation>
    <scope>NUCLEOTIDE SEQUENCE [LARGE SCALE GENOMIC DNA]</scope>
    <source>
        <strain evidence="4">CCUG 55131</strain>
    </source>
</reference>
<comment type="caution">
    <text evidence="3">The sequence shown here is derived from an EMBL/GenBank/DDBJ whole genome shotgun (WGS) entry which is preliminary data.</text>
</comment>
<dbReference type="InterPro" id="IPR038157">
    <property type="entry name" value="FeoA_core_dom"/>
</dbReference>
<dbReference type="PANTHER" id="PTHR43151">
    <property type="entry name" value="FEOA FAMILY PROTEIN"/>
    <property type="match status" value="1"/>
</dbReference>
<dbReference type="InterPro" id="IPR007167">
    <property type="entry name" value="Fe-transptr_FeoA-like"/>
</dbReference>
<dbReference type="Pfam" id="PF04023">
    <property type="entry name" value="FeoA"/>
    <property type="match status" value="1"/>
</dbReference>
<evidence type="ECO:0000313" key="3">
    <source>
        <dbReference type="EMBL" id="MFD2173794.1"/>
    </source>
</evidence>